<feature type="domain" description="YdbS-like PH" evidence="2">
    <location>
        <begin position="72"/>
        <end position="147"/>
    </location>
</feature>
<reference evidence="3" key="1">
    <citation type="submission" date="2020-10" db="EMBL/GenBank/DDBJ databases">
        <title>Ca. Dormibacterota MAGs.</title>
        <authorList>
            <person name="Montgomery K."/>
        </authorList>
    </citation>
    <scope>NUCLEOTIDE SEQUENCE [LARGE SCALE GENOMIC DNA]</scope>
    <source>
        <strain evidence="3">SC8812_S17_10</strain>
    </source>
</reference>
<name>A0A934K6S8_9BACT</name>
<gene>
    <name evidence="3" type="ORF">JF922_23755</name>
</gene>
<dbReference type="PANTHER" id="PTHR37938">
    <property type="entry name" value="BLL0215 PROTEIN"/>
    <property type="match status" value="1"/>
</dbReference>
<keyword evidence="1" id="KW-0812">Transmembrane</keyword>
<evidence type="ECO:0000313" key="3">
    <source>
        <dbReference type="EMBL" id="MBJ7601074.1"/>
    </source>
</evidence>
<evidence type="ECO:0000256" key="1">
    <source>
        <dbReference type="SAM" id="Phobius"/>
    </source>
</evidence>
<dbReference type="PANTHER" id="PTHR37938:SF1">
    <property type="entry name" value="BLL0215 PROTEIN"/>
    <property type="match status" value="1"/>
</dbReference>
<dbReference type="Pfam" id="PF03703">
    <property type="entry name" value="bPH_2"/>
    <property type="match status" value="1"/>
</dbReference>
<evidence type="ECO:0000259" key="2">
    <source>
        <dbReference type="Pfam" id="PF03703"/>
    </source>
</evidence>
<dbReference type="AlphaFoldDB" id="A0A934K6S8"/>
<comment type="caution">
    <text evidence="3">The sequence shown here is derived from an EMBL/GenBank/DDBJ whole genome shotgun (WGS) entry which is preliminary data.</text>
</comment>
<evidence type="ECO:0000313" key="4">
    <source>
        <dbReference type="Proteomes" id="UP000612893"/>
    </source>
</evidence>
<dbReference type="RefSeq" id="WP_338205136.1">
    <property type="nucleotide sequence ID" value="NZ_JAEKNR010000234.1"/>
</dbReference>
<protein>
    <submittedName>
        <fullName evidence="3">PH domain-containing protein</fullName>
    </submittedName>
</protein>
<organism evidence="3 4">
    <name type="scientific">Candidatus Nephthysia bennettiae</name>
    <dbReference type="NCBI Taxonomy" id="3127016"/>
    <lineage>
        <taxon>Bacteria</taxon>
        <taxon>Bacillati</taxon>
        <taxon>Candidatus Dormiibacterota</taxon>
        <taxon>Candidatus Dormibacteria</taxon>
        <taxon>Candidatus Dormibacterales</taxon>
        <taxon>Candidatus Dormibacteraceae</taxon>
        <taxon>Candidatus Nephthysia</taxon>
    </lineage>
</organism>
<dbReference type="InterPro" id="IPR005182">
    <property type="entry name" value="YdbS-like_PH"/>
</dbReference>
<dbReference type="EMBL" id="JAEKNR010000234">
    <property type="protein sequence ID" value="MBJ7601074.1"/>
    <property type="molecule type" value="Genomic_DNA"/>
</dbReference>
<keyword evidence="4" id="KW-1185">Reference proteome</keyword>
<feature type="transmembrane region" description="Helical" evidence="1">
    <location>
        <begin position="49"/>
        <end position="67"/>
    </location>
</feature>
<keyword evidence="1" id="KW-1133">Transmembrane helix</keyword>
<keyword evidence="1" id="KW-0472">Membrane</keyword>
<feature type="transmembrane region" description="Helical" evidence="1">
    <location>
        <begin position="21"/>
        <end position="43"/>
    </location>
</feature>
<proteinExistence type="predicted"/>
<accession>A0A934K6S8</accession>
<sequence>MPRYLLPGENLVVTVHRHWILLARSLLLPALLVAAVLAFTAAVSLPGEVRLLVTLAGLAVAGLWMIVEWVRWSSTSLTVTDHRVVLESGILSRESKVIPLDRIQDVSTRQSLAGRLFGYGTVEIDAAGPTGSEPLDHVPDPDQLRDQVFAVSETLRRTAAT</sequence>
<dbReference type="Proteomes" id="UP000612893">
    <property type="component" value="Unassembled WGS sequence"/>
</dbReference>